<evidence type="ECO:0000313" key="6">
    <source>
        <dbReference type="Proteomes" id="UP000242877"/>
    </source>
</evidence>
<dbReference type="VEuPathDB" id="FungiDB:AAP_02595"/>
<dbReference type="SUPFAM" id="SSF81901">
    <property type="entry name" value="HCP-like"/>
    <property type="match status" value="4"/>
</dbReference>
<dbReference type="InterPro" id="IPR006597">
    <property type="entry name" value="Sel1-like"/>
</dbReference>
<feature type="region of interest" description="Disordered" evidence="2">
    <location>
        <begin position="23"/>
        <end position="52"/>
    </location>
</feature>
<protein>
    <submittedName>
        <fullName evidence="5">Tetratricopeptide-like helical</fullName>
    </submittedName>
</protein>
<keyword evidence="3" id="KW-1133">Transmembrane helix</keyword>
<evidence type="ECO:0000256" key="2">
    <source>
        <dbReference type="SAM" id="MobiDB-lite"/>
    </source>
</evidence>
<feature type="compositionally biased region" description="Basic and acidic residues" evidence="2">
    <location>
        <begin position="742"/>
        <end position="755"/>
    </location>
</feature>
<dbReference type="EMBL" id="AZGZ01000009">
    <property type="protein sequence ID" value="KZZ93129.1"/>
    <property type="molecule type" value="Genomic_DNA"/>
</dbReference>
<reference evidence="5 6" key="1">
    <citation type="journal article" date="2016" name="Genome Biol. Evol.">
        <title>Divergent and convergent evolution of fungal pathogenicity.</title>
        <authorList>
            <person name="Shang Y."/>
            <person name="Xiao G."/>
            <person name="Zheng P."/>
            <person name="Cen K."/>
            <person name="Zhan S."/>
            <person name="Wang C."/>
        </authorList>
    </citation>
    <scope>NUCLEOTIDE SEQUENCE [LARGE SCALE GENOMIC DNA]</scope>
    <source>
        <strain evidence="5 6">ARSEF 7405</strain>
    </source>
</reference>
<keyword evidence="3" id="KW-0812">Transmembrane</keyword>
<dbReference type="GO" id="GO:0036503">
    <property type="term" value="P:ERAD pathway"/>
    <property type="evidence" value="ECO:0007669"/>
    <property type="project" value="TreeGrafter"/>
</dbReference>
<dbReference type="GO" id="GO:0005789">
    <property type="term" value="C:endoplasmic reticulum membrane"/>
    <property type="evidence" value="ECO:0007669"/>
    <property type="project" value="TreeGrafter"/>
</dbReference>
<keyword evidence="6" id="KW-1185">Reference proteome</keyword>
<dbReference type="SMART" id="SM00671">
    <property type="entry name" value="SEL1"/>
    <property type="match status" value="11"/>
</dbReference>
<feature type="chain" id="PRO_5007895182" evidence="4">
    <location>
        <begin position="20"/>
        <end position="862"/>
    </location>
</feature>
<name>A0A167ZV06_9EURO</name>
<feature type="signal peptide" evidence="4">
    <location>
        <begin position="1"/>
        <end position="19"/>
    </location>
</feature>
<dbReference type="Proteomes" id="UP000242877">
    <property type="component" value="Unassembled WGS sequence"/>
</dbReference>
<evidence type="ECO:0000313" key="5">
    <source>
        <dbReference type="EMBL" id="KZZ93129.1"/>
    </source>
</evidence>
<evidence type="ECO:0000256" key="1">
    <source>
        <dbReference type="ARBA" id="ARBA00038101"/>
    </source>
</evidence>
<dbReference type="InterPro" id="IPR050767">
    <property type="entry name" value="Sel1_AlgK"/>
</dbReference>
<evidence type="ECO:0000256" key="4">
    <source>
        <dbReference type="SAM" id="SignalP"/>
    </source>
</evidence>
<dbReference type="PANTHER" id="PTHR11102">
    <property type="entry name" value="SEL-1-LIKE PROTEIN"/>
    <property type="match status" value="1"/>
</dbReference>
<feature type="compositionally biased region" description="Low complexity" evidence="2">
    <location>
        <begin position="799"/>
        <end position="822"/>
    </location>
</feature>
<accession>A0A167ZV06</accession>
<keyword evidence="4" id="KW-0732">Signal</keyword>
<proteinExistence type="inferred from homology"/>
<feature type="transmembrane region" description="Helical" evidence="3">
    <location>
        <begin position="770"/>
        <end position="789"/>
    </location>
</feature>
<organism evidence="5 6">
    <name type="scientific">Ascosphaera apis ARSEF 7405</name>
    <dbReference type="NCBI Taxonomy" id="392613"/>
    <lineage>
        <taxon>Eukaryota</taxon>
        <taxon>Fungi</taxon>
        <taxon>Dikarya</taxon>
        <taxon>Ascomycota</taxon>
        <taxon>Pezizomycotina</taxon>
        <taxon>Eurotiomycetes</taxon>
        <taxon>Eurotiomycetidae</taxon>
        <taxon>Onygenales</taxon>
        <taxon>Ascosphaeraceae</taxon>
        <taxon>Ascosphaera</taxon>
    </lineage>
</organism>
<sequence length="862" mass="95515">MRWSFLSAALMLLQSITAAAQLDSSGPADSIPAKPFESTAEDARSDSHGGNAGQNAVNAALEILHTIDTTTRRSEGRQSLTTSTNSAIITLLRFLFLNTPTDNLDQGSSRDLRHTDPKVWGAAALLEAAATQGNNDAVFLLAEMNFYGNWTYPRNYSRAFELYESLASTTGNNTAQYMLGFMYATGIGDAVERDQGKALLYHTFAALGGNIRSQMTLAFRRHMGIGTPRDCDQAVYYYKQVADRAMDYYRSGPPGGRTLPRDSYHWADEEGGVYGEGASVSASPTSSLAGTDASMEDVVEYLDLLAKKGDIKAIFSLGKMYYDGTRHFPRNVNRAMRYFALVAKHYWGKNGKVLANHPAGIERVAAKAAAHLGHVYLRGEDVPQDFDKALMWFNRSKESGDPMALHYLGLMHLEGLGVPKDAVQAASYFKAAADKDHPLAETQLGIMFLDQGDIPTASQYLELAARYGGISSFYYLAEISDWGLGRERQCGVAAAYYKVVAEKVEGLHSAFAEANEAYEHGDYETALVASMMAAEQGYESAQANVAYLLDEQRSLLPLNRLGRILGKSERPSILHNAALALVYWTRSSRQANTDSLLKMGDYYLKGLGTEPSISKALACYQSAAEGHRSAQALWNLGWMHENGNGVDQDFHMAKRYYDLALETSDEAYLPVKLSLFKLRIRSFWNKITGGSAHSIEPEPKEKQLRTFKEWITAFVSYDDDYDESEYYDTRYRDETDPFGLSDDNREHQLNQRSEGDQQYYDEDYDLEGDLIEMFIIFGLVILLGVLIFMRNQRALNRNRQRDQNQGAPNNQQQANNGPDGNAVEAGVEGNRGNGEGDANGPRYFPQPGDPDYAAYLAGAIGR</sequence>
<dbReference type="AlphaFoldDB" id="A0A167ZV06"/>
<dbReference type="Pfam" id="PF08238">
    <property type="entry name" value="Sel1"/>
    <property type="match status" value="8"/>
</dbReference>
<feature type="region of interest" description="Disordered" evidence="2">
    <location>
        <begin position="733"/>
        <end position="758"/>
    </location>
</feature>
<comment type="caution">
    <text evidence="5">The sequence shown here is derived from an EMBL/GenBank/DDBJ whole genome shotgun (WGS) entry which is preliminary data.</text>
</comment>
<feature type="region of interest" description="Disordered" evidence="2">
    <location>
        <begin position="799"/>
        <end position="849"/>
    </location>
</feature>
<comment type="similarity">
    <text evidence="1">Belongs to the sel-1 family.</text>
</comment>
<gene>
    <name evidence="5" type="ORF">AAP_02595</name>
</gene>
<dbReference type="PANTHER" id="PTHR11102:SF147">
    <property type="entry name" value="SEL1L ADAPTOR SUBUNIT OF ERAD E3 UBIQUITIN LIGASE"/>
    <property type="match status" value="1"/>
</dbReference>
<dbReference type="InterPro" id="IPR011990">
    <property type="entry name" value="TPR-like_helical_dom_sf"/>
</dbReference>
<dbReference type="Gene3D" id="1.25.40.10">
    <property type="entry name" value="Tetratricopeptide repeat domain"/>
    <property type="match status" value="3"/>
</dbReference>
<keyword evidence="3" id="KW-0472">Membrane</keyword>
<dbReference type="OrthoDB" id="27934at2759"/>
<evidence type="ECO:0000256" key="3">
    <source>
        <dbReference type="SAM" id="Phobius"/>
    </source>
</evidence>